<dbReference type="GO" id="GO:0006298">
    <property type="term" value="P:mismatch repair"/>
    <property type="evidence" value="ECO:0007669"/>
    <property type="project" value="TreeGrafter"/>
</dbReference>
<dbReference type="PANTHER" id="PTHR10954:SF18">
    <property type="entry name" value="RIBONUCLEASE HII"/>
    <property type="match status" value="1"/>
</dbReference>
<organism evidence="18 19">
    <name type="scientific">Effusibacillus dendaii</name>
    <dbReference type="NCBI Taxonomy" id="2743772"/>
    <lineage>
        <taxon>Bacteria</taxon>
        <taxon>Bacillati</taxon>
        <taxon>Bacillota</taxon>
        <taxon>Bacilli</taxon>
        <taxon>Bacillales</taxon>
        <taxon>Alicyclobacillaceae</taxon>
        <taxon>Effusibacillus</taxon>
    </lineage>
</organism>
<keyword evidence="9 14" id="KW-0540">Nuclease</keyword>
<comment type="subcellular location">
    <subcellularLocation>
        <location evidence="4 14">Cytoplasm</location>
    </subcellularLocation>
</comment>
<evidence type="ECO:0000256" key="15">
    <source>
        <dbReference type="PROSITE-ProRule" id="PRU01319"/>
    </source>
</evidence>
<dbReference type="CDD" id="cd07182">
    <property type="entry name" value="RNase_HII_bacteria_HII_like"/>
    <property type="match status" value="1"/>
</dbReference>
<dbReference type="EC" id="3.1.26.4" evidence="6 14"/>
<dbReference type="NCBIfam" id="NF000595">
    <property type="entry name" value="PRK00015.1-3"/>
    <property type="match status" value="1"/>
</dbReference>
<name>A0A7I8D532_9BACL</name>
<comment type="cofactor">
    <cofactor evidence="2">
        <name>Mg(2+)</name>
        <dbReference type="ChEBI" id="CHEBI:18420"/>
    </cofactor>
</comment>
<evidence type="ECO:0000256" key="6">
    <source>
        <dbReference type="ARBA" id="ARBA00012180"/>
    </source>
</evidence>
<sequence length="262" mass="29105">MNDLRKLTIDQLRNWLASQTELSETDIKQLRQDTRAGVRALVESQLRKRAAIQAEAERMERLWDYERSLAAKGFRLIAGIDEAGRGPLAGPVVAAACILPIGIVIPKLNDSKQISPQQREELFHQIREQAVAYGIGMADVDYIDTYNILQATYAAMRRAIRAIGTEPDHLLTDAVTIPDVAVPQQAVIKGDAKSHSIAAASILAKVTRDQMMIEYGRMYPEYGFEQHMGYGTPEHIAALQKYGVCPIHRKSFAPVTALLSTH</sequence>
<dbReference type="PANTHER" id="PTHR10954">
    <property type="entry name" value="RIBONUCLEASE H2 SUBUNIT A"/>
    <property type="match status" value="1"/>
</dbReference>
<dbReference type="GO" id="GO:0030145">
    <property type="term" value="F:manganese ion binding"/>
    <property type="evidence" value="ECO:0007669"/>
    <property type="project" value="UniProtKB-UniRule"/>
</dbReference>
<protein>
    <recommendedName>
        <fullName evidence="7 14">Ribonuclease HII</fullName>
        <shortName evidence="14">RNase HII</shortName>
        <ecNumber evidence="6 14">3.1.26.4</ecNumber>
    </recommendedName>
</protein>
<evidence type="ECO:0000256" key="14">
    <source>
        <dbReference type="HAMAP-Rule" id="MF_00052"/>
    </source>
</evidence>
<evidence type="ECO:0000256" key="8">
    <source>
        <dbReference type="ARBA" id="ARBA00022490"/>
    </source>
</evidence>
<accession>A0A7I8D532</accession>
<dbReference type="EMBL" id="AP023366">
    <property type="protein sequence ID" value="BCJ85233.1"/>
    <property type="molecule type" value="Genomic_DNA"/>
</dbReference>
<evidence type="ECO:0000256" key="7">
    <source>
        <dbReference type="ARBA" id="ARBA00019179"/>
    </source>
</evidence>
<dbReference type="Gene3D" id="3.30.420.10">
    <property type="entry name" value="Ribonuclease H-like superfamily/Ribonuclease H"/>
    <property type="match status" value="1"/>
</dbReference>
<evidence type="ECO:0000256" key="5">
    <source>
        <dbReference type="ARBA" id="ARBA00007383"/>
    </source>
</evidence>
<comment type="cofactor">
    <cofactor evidence="14 15">
        <name>Mn(2+)</name>
        <dbReference type="ChEBI" id="CHEBI:29035"/>
    </cofactor>
    <cofactor evidence="14 15">
        <name>Mg(2+)</name>
        <dbReference type="ChEBI" id="CHEBI:18420"/>
    </cofactor>
    <text evidence="14 15">Manganese or magnesium. Binds 1 divalent metal ion per monomer in the absence of substrate. May bind a second metal ion after substrate binding.</text>
</comment>
<dbReference type="NCBIfam" id="NF000594">
    <property type="entry name" value="PRK00015.1-1"/>
    <property type="match status" value="1"/>
</dbReference>
<feature type="binding site" evidence="14 15">
    <location>
        <position position="81"/>
    </location>
    <ligand>
        <name>a divalent metal cation</name>
        <dbReference type="ChEBI" id="CHEBI:60240"/>
    </ligand>
</feature>
<evidence type="ECO:0000313" key="19">
    <source>
        <dbReference type="Proteomes" id="UP000593802"/>
    </source>
</evidence>
<dbReference type="GO" id="GO:0005737">
    <property type="term" value="C:cytoplasm"/>
    <property type="evidence" value="ECO:0007669"/>
    <property type="project" value="UniProtKB-SubCell"/>
</dbReference>
<evidence type="ECO:0000256" key="13">
    <source>
        <dbReference type="ARBA" id="ARBA00023211"/>
    </source>
</evidence>
<dbReference type="Pfam" id="PF01351">
    <property type="entry name" value="RNase_HII"/>
    <property type="match status" value="1"/>
</dbReference>
<feature type="binding site" evidence="14 15">
    <location>
        <position position="82"/>
    </location>
    <ligand>
        <name>a divalent metal cation</name>
        <dbReference type="ChEBI" id="CHEBI:60240"/>
    </ligand>
</feature>
<evidence type="ECO:0000256" key="1">
    <source>
        <dbReference type="ARBA" id="ARBA00000077"/>
    </source>
</evidence>
<dbReference type="AlphaFoldDB" id="A0A7I8D532"/>
<dbReference type="HAMAP" id="MF_00052_B">
    <property type="entry name" value="RNase_HII_B"/>
    <property type="match status" value="1"/>
</dbReference>
<dbReference type="InterPro" id="IPR022898">
    <property type="entry name" value="RNase_HII"/>
</dbReference>
<evidence type="ECO:0000313" key="18">
    <source>
        <dbReference type="EMBL" id="BCJ85233.1"/>
    </source>
</evidence>
<dbReference type="InterPro" id="IPR012337">
    <property type="entry name" value="RNaseH-like_sf"/>
</dbReference>
<dbReference type="GO" id="GO:0004523">
    <property type="term" value="F:RNA-DNA hybrid ribonuclease activity"/>
    <property type="evidence" value="ECO:0007669"/>
    <property type="project" value="UniProtKB-UniRule"/>
</dbReference>
<dbReference type="InterPro" id="IPR024567">
    <property type="entry name" value="RNase_HII/HIII_dom"/>
</dbReference>
<feature type="domain" description="RNase H type-2" evidence="17">
    <location>
        <begin position="75"/>
        <end position="262"/>
    </location>
</feature>
<dbReference type="SUPFAM" id="SSF53098">
    <property type="entry name" value="Ribonuclease H-like"/>
    <property type="match status" value="1"/>
</dbReference>
<evidence type="ECO:0000256" key="3">
    <source>
        <dbReference type="ARBA" id="ARBA00004065"/>
    </source>
</evidence>
<dbReference type="InterPro" id="IPR001352">
    <property type="entry name" value="RNase_HII/HIII"/>
</dbReference>
<evidence type="ECO:0000256" key="4">
    <source>
        <dbReference type="ARBA" id="ARBA00004496"/>
    </source>
</evidence>
<keyword evidence="12 14" id="KW-0378">Hydrolase</keyword>
<dbReference type="PROSITE" id="PS51975">
    <property type="entry name" value="RNASE_H_2"/>
    <property type="match status" value="1"/>
</dbReference>
<evidence type="ECO:0000256" key="16">
    <source>
        <dbReference type="RuleBase" id="RU003515"/>
    </source>
</evidence>
<evidence type="ECO:0000256" key="11">
    <source>
        <dbReference type="ARBA" id="ARBA00022759"/>
    </source>
</evidence>
<evidence type="ECO:0000256" key="9">
    <source>
        <dbReference type="ARBA" id="ARBA00022722"/>
    </source>
</evidence>
<keyword evidence="8 14" id="KW-0963">Cytoplasm</keyword>
<feature type="binding site" evidence="14 15">
    <location>
        <position position="173"/>
    </location>
    <ligand>
        <name>a divalent metal cation</name>
        <dbReference type="ChEBI" id="CHEBI:60240"/>
    </ligand>
</feature>
<comment type="function">
    <text evidence="3 14 16">Endonuclease that specifically degrades the RNA of RNA-DNA hybrids.</text>
</comment>
<gene>
    <name evidence="14" type="primary">rnhB</name>
    <name evidence="18" type="ORF">skT53_02180</name>
</gene>
<dbReference type="InterPro" id="IPR036397">
    <property type="entry name" value="RNaseH_sf"/>
</dbReference>
<keyword evidence="11 14" id="KW-0255">Endonuclease</keyword>
<keyword evidence="13 14" id="KW-0464">Manganese</keyword>
<dbReference type="GO" id="GO:0043137">
    <property type="term" value="P:DNA replication, removal of RNA primer"/>
    <property type="evidence" value="ECO:0007669"/>
    <property type="project" value="TreeGrafter"/>
</dbReference>
<dbReference type="Proteomes" id="UP000593802">
    <property type="component" value="Chromosome"/>
</dbReference>
<dbReference type="KEGG" id="eff:skT53_02180"/>
<comment type="similarity">
    <text evidence="5 14 16">Belongs to the RNase HII family.</text>
</comment>
<keyword evidence="19" id="KW-1185">Reference proteome</keyword>
<dbReference type="GO" id="GO:0003723">
    <property type="term" value="F:RNA binding"/>
    <property type="evidence" value="ECO:0007669"/>
    <property type="project" value="UniProtKB-UniRule"/>
</dbReference>
<evidence type="ECO:0000256" key="2">
    <source>
        <dbReference type="ARBA" id="ARBA00001946"/>
    </source>
</evidence>
<dbReference type="GO" id="GO:0032299">
    <property type="term" value="C:ribonuclease H2 complex"/>
    <property type="evidence" value="ECO:0007669"/>
    <property type="project" value="TreeGrafter"/>
</dbReference>
<keyword evidence="10 14" id="KW-0479">Metal-binding</keyword>
<proteinExistence type="inferred from homology"/>
<evidence type="ECO:0000259" key="17">
    <source>
        <dbReference type="PROSITE" id="PS51975"/>
    </source>
</evidence>
<evidence type="ECO:0000256" key="12">
    <source>
        <dbReference type="ARBA" id="ARBA00022801"/>
    </source>
</evidence>
<reference evidence="18 19" key="1">
    <citation type="submission" date="2020-08" db="EMBL/GenBank/DDBJ databases">
        <title>Complete Genome Sequence of Effusibacillus dendaii Strain skT53, Isolated from Farmland soil.</title>
        <authorList>
            <person name="Konishi T."/>
            <person name="Kawasaki H."/>
        </authorList>
    </citation>
    <scope>NUCLEOTIDE SEQUENCE [LARGE SCALE GENOMIC DNA]</scope>
    <source>
        <strain evidence="19">skT53</strain>
    </source>
</reference>
<evidence type="ECO:0000256" key="10">
    <source>
        <dbReference type="ARBA" id="ARBA00022723"/>
    </source>
</evidence>
<comment type="catalytic activity">
    <reaction evidence="1 14 15 16">
        <text>Endonucleolytic cleavage to 5'-phosphomonoester.</text>
        <dbReference type="EC" id="3.1.26.4"/>
    </reaction>
</comment>
<dbReference type="FunFam" id="3.30.420.10:FF:000006">
    <property type="entry name" value="Ribonuclease HII"/>
    <property type="match status" value="1"/>
</dbReference>